<protein>
    <recommendedName>
        <fullName evidence="3">Adhesin domain-containing protein</fullName>
    </recommendedName>
</protein>
<dbReference type="EMBL" id="LGUS01000063">
    <property type="protein sequence ID" value="KOG39690.1"/>
    <property type="molecule type" value="Genomic_DNA"/>
</dbReference>
<dbReference type="Proteomes" id="UP000037251">
    <property type="component" value="Unassembled WGS sequence"/>
</dbReference>
<dbReference type="PATRIC" id="fig|67356.5.peg.1914"/>
<comment type="caution">
    <text evidence="1">The sequence shown here is derived from an EMBL/GenBank/DDBJ whole genome shotgun (WGS) entry which is preliminary data.</text>
</comment>
<evidence type="ECO:0000313" key="2">
    <source>
        <dbReference type="Proteomes" id="UP000037251"/>
    </source>
</evidence>
<feature type="non-terminal residue" evidence="1">
    <location>
        <position position="1"/>
    </location>
</feature>
<proteinExistence type="predicted"/>
<reference evidence="2" key="1">
    <citation type="submission" date="2015-07" db="EMBL/GenBank/DDBJ databases">
        <authorList>
            <person name="Ju K.-S."/>
            <person name="Doroghazi J.R."/>
            <person name="Metcalf W.W."/>
        </authorList>
    </citation>
    <scope>NUCLEOTIDE SEQUENCE [LARGE SCALE GENOMIC DNA]</scope>
    <source>
        <strain evidence="2">NRRL 2290</strain>
    </source>
</reference>
<name>A0A0L8LNM0_9ACTN</name>
<dbReference type="AlphaFoldDB" id="A0A0L8LNM0"/>
<keyword evidence="2" id="KW-1185">Reference proteome</keyword>
<gene>
    <name evidence="1" type="ORF">ADK37_08830</name>
</gene>
<evidence type="ECO:0000313" key="1">
    <source>
        <dbReference type="EMBL" id="KOG39690.1"/>
    </source>
</evidence>
<sequence length="61" mass="6140">VVLRTESGEVSVGAARGVSATLDAGTTYGRINNTLNNTDGADAALSIHASTSYGDITARSL</sequence>
<evidence type="ECO:0008006" key="3">
    <source>
        <dbReference type="Google" id="ProtNLM"/>
    </source>
</evidence>
<accession>A0A0L8LNM0</accession>
<organism evidence="1 2">
    <name type="scientific">Streptomyces resistomycificus</name>
    <dbReference type="NCBI Taxonomy" id="67356"/>
    <lineage>
        <taxon>Bacteria</taxon>
        <taxon>Bacillati</taxon>
        <taxon>Actinomycetota</taxon>
        <taxon>Actinomycetes</taxon>
        <taxon>Kitasatosporales</taxon>
        <taxon>Streptomycetaceae</taxon>
        <taxon>Streptomyces</taxon>
        <taxon>Streptomyces aurantiacus group</taxon>
    </lineage>
</organism>